<evidence type="ECO:0000313" key="2">
    <source>
        <dbReference type="Proteomes" id="UP000011991"/>
    </source>
</evidence>
<dbReference type="RefSeq" id="WP_008699384.1">
    <property type="nucleotide sequence ID" value="NZ_ANOG01000569.1"/>
</dbReference>
<accession>M5RIH8</accession>
<dbReference type="Proteomes" id="UP000011991">
    <property type="component" value="Unassembled WGS sequence"/>
</dbReference>
<organism evidence="1 2">
    <name type="scientific">Rhodopirellula maiorica SM1</name>
    <dbReference type="NCBI Taxonomy" id="1265738"/>
    <lineage>
        <taxon>Bacteria</taxon>
        <taxon>Pseudomonadati</taxon>
        <taxon>Planctomycetota</taxon>
        <taxon>Planctomycetia</taxon>
        <taxon>Pirellulales</taxon>
        <taxon>Pirellulaceae</taxon>
        <taxon>Novipirellula</taxon>
    </lineage>
</organism>
<dbReference type="EMBL" id="ANOG01000569">
    <property type="protein sequence ID" value="EMI19123.1"/>
    <property type="molecule type" value="Genomic_DNA"/>
</dbReference>
<dbReference type="AlphaFoldDB" id="M5RIH8"/>
<comment type="caution">
    <text evidence="1">The sequence shown here is derived from an EMBL/GenBank/DDBJ whole genome shotgun (WGS) entry which is preliminary data.</text>
</comment>
<sequence length="55" mass="5968">MSGEWEFIGNVTRRNLDTRNLGPAVTNEAEGQTDIALSIPKLDIARSIDACNPVP</sequence>
<protein>
    <submittedName>
        <fullName evidence="1">Uncharacterized protein</fullName>
    </submittedName>
</protein>
<proteinExistence type="predicted"/>
<dbReference type="PATRIC" id="fig|1265738.3.peg.3958"/>
<reference evidence="1 2" key="1">
    <citation type="journal article" date="2013" name="Mar. Genomics">
        <title>Expression of sulfatases in Rhodopirellula baltica and the diversity of sulfatases in the genus Rhodopirellula.</title>
        <authorList>
            <person name="Wegner C.E."/>
            <person name="Richter-Heitmann T."/>
            <person name="Klindworth A."/>
            <person name="Klockow C."/>
            <person name="Richter M."/>
            <person name="Achstetter T."/>
            <person name="Glockner F.O."/>
            <person name="Harder J."/>
        </authorList>
    </citation>
    <scope>NUCLEOTIDE SEQUENCE [LARGE SCALE GENOMIC DNA]</scope>
    <source>
        <strain evidence="1 2">SM1</strain>
    </source>
</reference>
<keyword evidence="2" id="KW-1185">Reference proteome</keyword>
<name>M5RIH8_9BACT</name>
<gene>
    <name evidence="1" type="ORF">RMSM_03956</name>
</gene>
<evidence type="ECO:0000313" key="1">
    <source>
        <dbReference type="EMBL" id="EMI19123.1"/>
    </source>
</evidence>